<feature type="transmembrane region" description="Helical" evidence="1">
    <location>
        <begin position="6"/>
        <end position="22"/>
    </location>
</feature>
<organism evidence="2">
    <name type="scientific">Rhizophora mucronata</name>
    <name type="common">Asiatic mangrove</name>
    <dbReference type="NCBI Taxonomy" id="61149"/>
    <lineage>
        <taxon>Eukaryota</taxon>
        <taxon>Viridiplantae</taxon>
        <taxon>Streptophyta</taxon>
        <taxon>Embryophyta</taxon>
        <taxon>Tracheophyta</taxon>
        <taxon>Spermatophyta</taxon>
        <taxon>Magnoliopsida</taxon>
        <taxon>eudicotyledons</taxon>
        <taxon>Gunneridae</taxon>
        <taxon>Pentapetalae</taxon>
        <taxon>rosids</taxon>
        <taxon>fabids</taxon>
        <taxon>Malpighiales</taxon>
        <taxon>Rhizophoraceae</taxon>
        <taxon>Rhizophora</taxon>
    </lineage>
</organism>
<proteinExistence type="predicted"/>
<sequence>MIYLHFSVFLFFVFFSPFLLLLDRSLDLVPSPLDSILCAIESFNYINIERMIGRFYSFVE</sequence>
<reference evidence="2" key="1">
    <citation type="submission" date="2018-02" db="EMBL/GenBank/DDBJ databases">
        <title>Rhizophora mucronata_Transcriptome.</title>
        <authorList>
            <person name="Meera S.P."/>
            <person name="Sreeshan A."/>
            <person name="Augustine A."/>
        </authorList>
    </citation>
    <scope>NUCLEOTIDE SEQUENCE</scope>
    <source>
        <tissue evidence="2">Leaf</tissue>
    </source>
</reference>
<keyword evidence="1" id="KW-0812">Transmembrane</keyword>
<protein>
    <submittedName>
        <fullName evidence="2">Uncharacterized protein</fullName>
    </submittedName>
</protein>
<name>A0A2P2R4R0_RHIMU</name>
<keyword evidence="1" id="KW-1133">Transmembrane helix</keyword>
<evidence type="ECO:0000256" key="1">
    <source>
        <dbReference type="SAM" id="Phobius"/>
    </source>
</evidence>
<dbReference type="AlphaFoldDB" id="A0A2P2R4R0"/>
<dbReference type="EMBL" id="GGEC01093697">
    <property type="protein sequence ID" value="MBX74181.1"/>
    <property type="molecule type" value="Transcribed_RNA"/>
</dbReference>
<accession>A0A2P2R4R0</accession>
<evidence type="ECO:0000313" key="2">
    <source>
        <dbReference type="EMBL" id="MBX74181.1"/>
    </source>
</evidence>
<keyword evidence="1" id="KW-0472">Membrane</keyword>